<feature type="region of interest" description="Disordered" evidence="2">
    <location>
        <begin position="771"/>
        <end position="798"/>
    </location>
</feature>
<proteinExistence type="predicted"/>
<keyword evidence="1" id="KW-0479">Metal-binding</keyword>
<feature type="compositionally biased region" description="Gly residues" evidence="2">
    <location>
        <begin position="595"/>
        <end position="605"/>
    </location>
</feature>
<gene>
    <name evidence="4" type="ORF">HETIRDRAFT_100987</name>
</gene>
<dbReference type="InterPro" id="IPR013087">
    <property type="entry name" value="Znf_C2H2_type"/>
</dbReference>
<evidence type="ECO:0000313" key="5">
    <source>
        <dbReference type="Proteomes" id="UP000030671"/>
    </source>
</evidence>
<evidence type="ECO:0000313" key="4">
    <source>
        <dbReference type="EMBL" id="ETW85329.1"/>
    </source>
</evidence>
<feature type="region of interest" description="Disordered" evidence="2">
    <location>
        <begin position="432"/>
        <end position="457"/>
    </location>
</feature>
<dbReference type="HOGENOM" id="CLU_402273_0_0_1"/>
<feature type="compositionally biased region" description="Pro residues" evidence="2">
    <location>
        <begin position="551"/>
        <end position="560"/>
    </location>
</feature>
<feature type="region of interest" description="Disordered" evidence="2">
    <location>
        <begin position="654"/>
        <end position="673"/>
    </location>
</feature>
<sequence>MSVMEAEAAVVENEAVILSRYTLAIPLFNFLLATRSCNNGLSNVFNALNTLSNDTLEAMSINEVGSGVTIKDLLQGIPADIPASLIMNLGQHTCDYEWRAAVVSEEAKATLRRLAPSIISGTNTMHEVNDAYHPDGKKLRFSFHNGRAEVQAFTDGPKATLVTLRCIKGSPFSPLCLHHSLFLPTTTTTLVLSHAVLRYSLSSPCPPSSVQVIRHDRPRHDVKFIGTIAFKHDSKFTGYIVSSGDTALGSVALVCGIGLYRSLEVASTSGCWSRTATHTYFKLQEIVSPVRGRQPPVSPYFLFPLSQLLSRPHVLHFQKAVGASYSVTSSLTHLSPTDHHNAVEPLNNTSYATLSTFPAMSWCYNDGRDAEEDLFTPGAGPSRSQTCANDESDEDTHCSAQPWPYTYIAHGGHLNPHVSLPPPSLPVTHLEGPTPFTPHASAQAAHWDDDNDESTGAWPFPVPVPATHAYTEEALRYVPVSTFSTRVDALDRIEVPRRRGAARFSSLLDAVQPIRGPWSEMAREIVEAPRDIVLRVLAEVLPREPVEEVPEPIPELPPSPETASVPVPQAHRVDAEEGPSRKKARNEKGSEGEGEGQGGSQGGNGAKAERRIVRRPRMPPIAGCGLFSVRLQSHYAARGREMVGVQSQIPVVRPQAHDSAPKDTTSTSTTSTHRVEIPIGEPVPEAVPQSIGGPWTTTPGEKQRGARKRKRADPHVCDGPDGCSKRLSCPYDMPRHKATLRHGGVREFACDDCPALFVRKDEVLRHMREHCPNRGRKHNGGGGPSQGPRHDGLEGGGGGMGGYGLSSSLRSLLCFAPHTIDAFAVPFTLVVLAIVSRFGSMRIGS</sequence>
<keyword evidence="1" id="KW-0863">Zinc-finger</keyword>
<feature type="region of interest" description="Disordered" evidence="2">
    <location>
        <begin position="545"/>
        <end position="607"/>
    </location>
</feature>
<dbReference type="InParanoid" id="W4KI18"/>
<dbReference type="RefSeq" id="XP_009542195.1">
    <property type="nucleotide sequence ID" value="XM_009543900.1"/>
</dbReference>
<dbReference type="OrthoDB" id="8685330at2759"/>
<accession>W4KI18</accession>
<dbReference type="GeneID" id="20665723"/>
<dbReference type="PROSITE" id="PS00028">
    <property type="entry name" value="ZINC_FINGER_C2H2_1"/>
    <property type="match status" value="1"/>
</dbReference>
<dbReference type="Gene3D" id="3.30.160.60">
    <property type="entry name" value="Classic Zinc Finger"/>
    <property type="match status" value="1"/>
</dbReference>
<feature type="compositionally biased region" description="Basic and acidic residues" evidence="2">
    <location>
        <begin position="571"/>
        <end position="591"/>
    </location>
</feature>
<keyword evidence="5" id="KW-1185">Reference proteome</keyword>
<feature type="region of interest" description="Disordered" evidence="2">
    <location>
        <begin position="683"/>
        <end position="717"/>
    </location>
</feature>
<dbReference type="EMBL" id="KI925455">
    <property type="protein sequence ID" value="ETW85329.1"/>
    <property type="molecule type" value="Genomic_DNA"/>
</dbReference>
<dbReference type="InterPro" id="IPR036236">
    <property type="entry name" value="Znf_C2H2_sf"/>
</dbReference>
<reference evidence="4 5" key="1">
    <citation type="journal article" date="2012" name="New Phytol.">
        <title>Insight into trade-off between wood decay and parasitism from the genome of a fungal forest pathogen.</title>
        <authorList>
            <person name="Olson A."/>
            <person name="Aerts A."/>
            <person name="Asiegbu F."/>
            <person name="Belbahri L."/>
            <person name="Bouzid O."/>
            <person name="Broberg A."/>
            <person name="Canback B."/>
            <person name="Coutinho P.M."/>
            <person name="Cullen D."/>
            <person name="Dalman K."/>
            <person name="Deflorio G."/>
            <person name="van Diepen L.T."/>
            <person name="Dunand C."/>
            <person name="Duplessis S."/>
            <person name="Durling M."/>
            <person name="Gonthier P."/>
            <person name="Grimwood J."/>
            <person name="Fossdal C.G."/>
            <person name="Hansson D."/>
            <person name="Henrissat B."/>
            <person name="Hietala A."/>
            <person name="Himmelstrand K."/>
            <person name="Hoffmeister D."/>
            <person name="Hogberg N."/>
            <person name="James T.Y."/>
            <person name="Karlsson M."/>
            <person name="Kohler A."/>
            <person name="Kues U."/>
            <person name="Lee Y.H."/>
            <person name="Lin Y.C."/>
            <person name="Lind M."/>
            <person name="Lindquist E."/>
            <person name="Lombard V."/>
            <person name="Lucas S."/>
            <person name="Lunden K."/>
            <person name="Morin E."/>
            <person name="Murat C."/>
            <person name="Park J."/>
            <person name="Raffaello T."/>
            <person name="Rouze P."/>
            <person name="Salamov A."/>
            <person name="Schmutz J."/>
            <person name="Solheim H."/>
            <person name="Stahlberg J."/>
            <person name="Velez H."/>
            <person name="de Vries R.P."/>
            <person name="Wiebenga A."/>
            <person name="Woodward S."/>
            <person name="Yakovlev I."/>
            <person name="Garbelotto M."/>
            <person name="Martin F."/>
            <person name="Grigoriev I.V."/>
            <person name="Stenlid J."/>
        </authorList>
    </citation>
    <scope>NUCLEOTIDE SEQUENCE [LARGE SCALE GENOMIC DNA]</scope>
    <source>
        <strain evidence="4 5">TC 32-1</strain>
    </source>
</reference>
<feature type="domain" description="C2H2-type" evidence="3">
    <location>
        <begin position="748"/>
        <end position="775"/>
    </location>
</feature>
<evidence type="ECO:0000256" key="1">
    <source>
        <dbReference type="PROSITE-ProRule" id="PRU00042"/>
    </source>
</evidence>
<feature type="region of interest" description="Disordered" evidence="2">
    <location>
        <begin position="373"/>
        <end position="398"/>
    </location>
</feature>
<keyword evidence="1" id="KW-0862">Zinc</keyword>
<dbReference type="Proteomes" id="UP000030671">
    <property type="component" value="Unassembled WGS sequence"/>
</dbReference>
<dbReference type="SUPFAM" id="SSF57667">
    <property type="entry name" value="beta-beta-alpha zinc fingers"/>
    <property type="match status" value="1"/>
</dbReference>
<protein>
    <recommendedName>
        <fullName evidence="3">C2H2-type domain-containing protein</fullName>
    </recommendedName>
</protein>
<dbReference type="AlphaFoldDB" id="W4KI18"/>
<name>W4KI18_HETIT</name>
<dbReference type="PROSITE" id="PS50157">
    <property type="entry name" value="ZINC_FINGER_C2H2_2"/>
    <property type="match status" value="1"/>
</dbReference>
<dbReference type="KEGG" id="hir:HETIRDRAFT_100987"/>
<dbReference type="GO" id="GO:0008270">
    <property type="term" value="F:zinc ion binding"/>
    <property type="evidence" value="ECO:0007669"/>
    <property type="project" value="UniProtKB-KW"/>
</dbReference>
<evidence type="ECO:0000256" key="2">
    <source>
        <dbReference type="SAM" id="MobiDB-lite"/>
    </source>
</evidence>
<evidence type="ECO:0000259" key="3">
    <source>
        <dbReference type="PROSITE" id="PS50157"/>
    </source>
</evidence>
<organism evidence="4 5">
    <name type="scientific">Heterobasidion irregulare (strain TC 32-1)</name>
    <dbReference type="NCBI Taxonomy" id="747525"/>
    <lineage>
        <taxon>Eukaryota</taxon>
        <taxon>Fungi</taxon>
        <taxon>Dikarya</taxon>
        <taxon>Basidiomycota</taxon>
        <taxon>Agaricomycotina</taxon>
        <taxon>Agaricomycetes</taxon>
        <taxon>Russulales</taxon>
        <taxon>Bondarzewiaceae</taxon>
        <taxon>Heterobasidion</taxon>
        <taxon>Heterobasidion annosum species complex</taxon>
    </lineage>
</organism>